<dbReference type="SUPFAM" id="SSF52540">
    <property type="entry name" value="P-loop containing nucleoside triphosphate hydrolases"/>
    <property type="match status" value="1"/>
</dbReference>
<evidence type="ECO:0000256" key="1">
    <source>
        <dbReference type="SAM" id="MobiDB-lite"/>
    </source>
</evidence>
<dbReference type="InterPro" id="IPR027417">
    <property type="entry name" value="P-loop_NTPase"/>
</dbReference>
<dbReference type="OMA" id="ERMMIMY"/>
<feature type="region of interest" description="Disordered" evidence="1">
    <location>
        <begin position="55"/>
        <end position="75"/>
    </location>
</feature>
<evidence type="ECO:0000313" key="3">
    <source>
        <dbReference type="EMBL" id="GAQ81070.1"/>
    </source>
</evidence>
<feature type="domain" description="Helicase ATP-binding" evidence="2">
    <location>
        <begin position="149"/>
        <end position="315"/>
    </location>
</feature>
<gene>
    <name evidence="3" type="ORF">KFL_000700060</name>
</gene>
<dbReference type="Gene3D" id="3.40.50.300">
    <property type="entry name" value="P-loop containing nucleotide triphosphate hydrolases"/>
    <property type="match status" value="1"/>
</dbReference>
<dbReference type="InterPro" id="IPR014001">
    <property type="entry name" value="Helicase_ATP-bd"/>
</dbReference>
<accession>A0A1Y1HR20</accession>
<dbReference type="GO" id="GO:0006355">
    <property type="term" value="P:regulation of DNA-templated transcription"/>
    <property type="evidence" value="ECO:0007669"/>
    <property type="project" value="InterPro"/>
</dbReference>
<dbReference type="EMBL" id="DF237019">
    <property type="protein sequence ID" value="GAQ81070.1"/>
    <property type="molecule type" value="Genomic_DNA"/>
</dbReference>
<dbReference type="GO" id="GO:0004386">
    <property type="term" value="F:helicase activity"/>
    <property type="evidence" value="ECO:0007669"/>
    <property type="project" value="UniProtKB-KW"/>
</dbReference>
<dbReference type="AlphaFoldDB" id="A0A1Y1HR20"/>
<keyword evidence="4" id="KW-1185">Reference proteome</keyword>
<sequence length="388" mass="42748">MAPLRERVLQFLHATVEEGQKSAGQLLREVQMTFDNLSGAQWQLVREIVSQFPTRNVPGAGAEREREHEDEGDDGLDTALGETFCSYNPGLVGVGNPHPAFVDICATLASIPQPACTYKAGLPTEVMCRRLSQLQLETVLMACQRFQGLLPDGSRQGFFLGDGAGMGKGRQIGGLLYELLLREHRKAVWFSASSGLHYDAERDIGDLGALKYMKLHRLDQYGYGDLPMDSGVLFSTYTMLVSVSSDGTSRLDQIVDWLGEDFEGLLVFDEAHKAKNGEYINRKNKLVKGTITAAAVFELQRRLSKARVVYVSATAVTEPHHLAYMPRLGLWGQGASLKDFPALLKMCSQGGVGAMEILCMEMKMRGMFLSSPTATLRRPRSSKSRCST</sequence>
<dbReference type="PANTHER" id="PTHR12706">
    <property type="entry name" value="STRAWBERRY NOTCH-RELATED"/>
    <property type="match status" value="1"/>
</dbReference>
<dbReference type="OrthoDB" id="421838at2759"/>
<evidence type="ECO:0000313" key="4">
    <source>
        <dbReference type="Proteomes" id="UP000054558"/>
    </source>
</evidence>
<proteinExistence type="predicted"/>
<name>A0A1Y1HR20_KLENI</name>
<dbReference type="Proteomes" id="UP000054558">
    <property type="component" value="Unassembled WGS sequence"/>
</dbReference>
<dbReference type="Pfam" id="PF13872">
    <property type="entry name" value="AAA_34"/>
    <property type="match status" value="1"/>
</dbReference>
<evidence type="ECO:0000259" key="2">
    <source>
        <dbReference type="PROSITE" id="PS51192"/>
    </source>
</evidence>
<keyword evidence="3" id="KW-0378">Hydrolase</keyword>
<organism evidence="3 4">
    <name type="scientific">Klebsormidium nitens</name>
    <name type="common">Green alga</name>
    <name type="synonym">Ulothrix nitens</name>
    <dbReference type="NCBI Taxonomy" id="105231"/>
    <lineage>
        <taxon>Eukaryota</taxon>
        <taxon>Viridiplantae</taxon>
        <taxon>Streptophyta</taxon>
        <taxon>Klebsormidiophyceae</taxon>
        <taxon>Klebsormidiales</taxon>
        <taxon>Klebsormidiaceae</taxon>
        <taxon>Klebsormidium</taxon>
    </lineage>
</organism>
<dbReference type="PANTHER" id="PTHR12706:SF30">
    <property type="entry name" value="PROTEIN STRAWBERRY NOTCH-RELATED"/>
    <property type="match status" value="1"/>
</dbReference>
<dbReference type="InterPro" id="IPR039187">
    <property type="entry name" value="SNO_AAA"/>
</dbReference>
<reference evidence="3 4" key="1">
    <citation type="journal article" date="2014" name="Nat. Commun.">
        <title>Klebsormidium flaccidum genome reveals primary factors for plant terrestrial adaptation.</title>
        <authorList>
            <person name="Hori K."/>
            <person name="Maruyama F."/>
            <person name="Fujisawa T."/>
            <person name="Togashi T."/>
            <person name="Yamamoto N."/>
            <person name="Seo M."/>
            <person name="Sato S."/>
            <person name="Yamada T."/>
            <person name="Mori H."/>
            <person name="Tajima N."/>
            <person name="Moriyama T."/>
            <person name="Ikeuchi M."/>
            <person name="Watanabe M."/>
            <person name="Wada H."/>
            <person name="Kobayashi K."/>
            <person name="Saito M."/>
            <person name="Masuda T."/>
            <person name="Sasaki-Sekimoto Y."/>
            <person name="Mashiguchi K."/>
            <person name="Awai K."/>
            <person name="Shimojima M."/>
            <person name="Masuda S."/>
            <person name="Iwai M."/>
            <person name="Nobusawa T."/>
            <person name="Narise T."/>
            <person name="Kondo S."/>
            <person name="Saito H."/>
            <person name="Sato R."/>
            <person name="Murakawa M."/>
            <person name="Ihara Y."/>
            <person name="Oshima-Yamada Y."/>
            <person name="Ohtaka K."/>
            <person name="Satoh M."/>
            <person name="Sonobe K."/>
            <person name="Ishii M."/>
            <person name="Ohtani R."/>
            <person name="Kanamori-Sato M."/>
            <person name="Honoki R."/>
            <person name="Miyazaki D."/>
            <person name="Mochizuki H."/>
            <person name="Umetsu J."/>
            <person name="Higashi K."/>
            <person name="Shibata D."/>
            <person name="Kamiya Y."/>
            <person name="Sato N."/>
            <person name="Nakamura Y."/>
            <person name="Tabata S."/>
            <person name="Ida S."/>
            <person name="Kurokawa K."/>
            <person name="Ohta H."/>
        </authorList>
    </citation>
    <scope>NUCLEOTIDE SEQUENCE [LARGE SCALE GENOMIC DNA]</scope>
    <source>
        <strain evidence="3 4">NIES-2285</strain>
    </source>
</reference>
<keyword evidence="3" id="KW-0347">Helicase</keyword>
<dbReference type="InterPro" id="IPR026741">
    <property type="entry name" value="SNO"/>
</dbReference>
<keyword evidence="3" id="KW-0067">ATP-binding</keyword>
<keyword evidence="3" id="KW-0547">Nucleotide-binding</keyword>
<dbReference type="PROSITE" id="PS51192">
    <property type="entry name" value="HELICASE_ATP_BIND_1"/>
    <property type="match status" value="1"/>
</dbReference>
<protein>
    <submittedName>
        <fullName evidence="3">Nuclear helicase</fullName>
    </submittedName>
</protein>